<dbReference type="EMBL" id="CABEEZ010000143">
    <property type="protein sequence ID" value="VTR57423.1"/>
    <property type="molecule type" value="Genomic_DNA"/>
</dbReference>
<evidence type="ECO:0000313" key="1">
    <source>
        <dbReference type="EMBL" id="VTR57423.1"/>
    </source>
</evidence>
<organism evidence="1">
    <name type="scientific">Serratia fonticola</name>
    <dbReference type="NCBI Taxonomy" id="47917"/>
    <lineage>
        <taxon>Bacteria</taxon>
        <taxon>Pseudomonadati</taxon>
        <taxon>Pseudomonadota</taxon>
        <taxon>Gammaproteobacteria</taxon>
        <taxon>Enterobacterales</taxon>
        <taxon>Yersiniaceae</taxon>
        <taxon>Serratia</taxon>
    </lineage>
</organism>
<gene>
    <name evidence="1" type="ORF">NCTC12965_07362</name>
</gene>
<accession>A0A4U9WE65</accession>
<dbReference type="AlphaFoldDB" id="A0A4U9WE65"/>
<name>A0A4U9WE65_SERFO</name>
<sequence length="95" mass="10240">MRGERARLLGVAYESTYVVTHSGKVFGWGDNENCELGPMGGSSTCVGHEYVTTPREFPLTGININEYRSALLEAMLGARFCSMMGQYGGGGEVLP</sequence>
<dbReference type="SUPFAM" id="SSF50985">
    <property type="entry name" value="RCC1/BLIP-II"/>
    <property type="match status" value="1"/>
</dbReference>
<dbReference type="Gene3D" id="2.130.10.30">
    <property type="entry name" value="Regulator of chromosome condensation 1/beta-lactamase-inhibitor protein II"/>
    <property type="match status" value="1"/>
</dbReference>
<proteinExistence type="predicted"/>
<protein>
    <submittedName>
        <fullName evidence="1">Uncharacterized protein</fullName>
    </submittedName>
</protein>
<reference evidence="1" key="1">
    <citation type="submission" date="2019-05" db="EMBL/GenBank/DDBJ databases">
        <authorList>
            <consortium name="Pathogen Informatics"/>
        </authorList>
    </citation>
    <scope>NUCLEOTIDE SEQUENCE [LARGE SCALE GENOMIC DNA]</scope>
    <source>
        <strain evidence="1">NCTC12965</strain>
    </source>
</reference>
<dbReference type="InterPro" id="IPR009091">
    <property type="entry name" value="RCC1/BLIP-II"/>
</dbReference>